<evidence type="ECO:0000256" key="1">
    <source>
        <dbReference type="SAM" id="Phobius"/>
    </source>
</evidence>
<keyword evidence="3" id="KW-1185">Reference proteome</keyword>
<sequence>MVAAAAAVLAALLLSPFVLEDVSGSKGVDWNRLSQVGAAYGFTSAIVSALALAGIAASLVVQNRQARAEQVQGIRSYYLELVRLELDDMALYQPVWGATDIADPHERKRHVYADLMMNGCGTPGVCTLCGWRGRGRGLRWSTKDTGEGGGLPASLPRAPLFGLLPLVCPARRRAPPPRP</sequence>
<keyword evidence="1" id="KW-0812">Transmembrane</keyword>
<evidence type="ECO:0000313" key="3">
    <source>
        <dbReference type="Proteomes" id="UP000280298"/>
    </source>
</evidence>
<name>A0A3Q9EPI4_9ACTN</name>
<protein>
    <submittedName>
        <fullName evidence="2">Uncharacterized protein</fullName>
    </submittedName>
</protein>
<dbReference type="Pfam" id="PF19560">
    <property type="entry name" value="DUF6082"/>
    <property type="match status" value="1"/>
</dbReference>
<keyword evidence="1" id="KW-0472">Membrane</keyword>
<dbReference type="RefSeq" id="WP_126393702.1">
    <property type="nucleotide sequence ID" value="NZ_CP034539.1"/>
</dbReference>
<gene>
    <name evidence="2" type="ORF">EJ357_24570</name>
</gene>
<accession>A0A3Q9EPI4</accession>
<evidence type="ECO:0000313" key="2">
    <source>
        <dbReference type="EMBL" id="AZQ36246.1"/>
    </source>
</evidence>
<reference evidence="2 3" key="1">
    <citation type="journal article" date="2019" name="Int. J. Syst. Evol. Microbiol.">
        <title>Streptomyces cyaneochromogenes sp. nov., a blue pigment-producing actinomycete from manganese-contaminated soil.</title>
        <authorList>
            <person name="Tang X."/>
            <person name="Zhao J."/>
            <person name="Li K."/>
            <person name="Chen Z."/>
            <person name="Sun Y."/>
            <person name="Gao J."/>
        </authorList>
    </citation>
    <scope>NUCLEOTIDE SEQUENCE [LARGE SCALE GENOMIC DNA]</scope>
    <source>
        <strain evidence="2 3">MK-45</strain>
    </source>
</reference>
<organism evidence="2 3">
    <name type="scientific">Streptomyces cyaneochromogenes</name>
    <dbReference type="NCBI Taxonomy" id="2496836"/>
    <lineage>
        <taxon>Bacteria</taxon>
        <taxon>Bacillati</taxon>
        <taxon>Actinomycetota</taxon>
        <taxon>Actinomycetes</taxon>
        <taxon>Kitasatosporales</taxon>
        <taxon>Streptomycetaceae</taxon>
        <taxon>Streptomyces</taxon>
    </lineage>
</organism>
<proteinExistence type="predicted"/>
<dbReference type="OrthoDB" id="4209215at2"/>
<keyword evidence="1" id="KW-1133">Transmembrane helix</keyword>
<feature type="transmembrane region" description="Helical" evidence="1">
    <location>
        <begin position="38"/>
        <end position="61"/>
    </location>
</feature>
<dbReference type="InterPro" id="IPR045728">
    <property type="entry name" value="DUF6082"/>
</dbReference>
<dbReference type="Proteomes" id="UP000280298">
    <property type="component" value="Chromosome"/>
</dbReference>
<dbReference type="KEGG" id="scya:EJ357_24570"/>
<dbReference type="AlphaFoldDB" id="A0A3Q9EPI4"/>
<dbReference type="EMBL" id="CP034539">
    <property type="protein sequence ID" value="AZQ36246.1"/>
    <property type="molecule type" value="Genomic_DNA"/>
</dbReference>